<feature type="region of interest" description="Disordered" evidence="1">
    <location>
        <begin position="44"/>
        <end position="67"/>
    </location>
</feature>
<evidence type="ECO:0000256" key="1">
    <source>
        <dbReference type="SAM" id="MobiDB-lite"/>
    </source>
</evidence>
<organism evidence="2 3">
    <name type="scientific">Riccia fluitans</name>
    <dbReference type="NCBI Taxonomy" id="41844"/>
    <lineage>
        <taxon>Eukaryota</taxon>
        <taxon>Viridiplantae</taxon>
        <taxon>Streptophyta</taxon>
        <taxon>Embryophyta</taxon>
        <taxon>Marchantiophyta</taxon>
        <taxon>Marchantiopsida</taxon>
        <taxon>Marchantiidae</taxon>
        <taxon>Marchantiales</taxon>
        <taxon>Ricciaceae</taxon>
        <taxon>Riccia</taxon>
    </lineage>
</organism>
<accession>A0ABD1XKA0</accession>
<reference evidence="2 3" key="1">
    <citation type="submission" date="2024-09" db="EMBL/GenBank/DDBJ databases">
        <title>Chromosome-scale assembly of Riccia fluitans.</title>
        <authorList>
            <person name="Paukszto L."/>
            <person name="Sawicki J."/>
            <person name="Karawczyk K."/>
            <person name="Piernik-Szablinska J."/>
            <person name="Szczecinska M."/>
            <person name="Mazdziarz M."/>
        </authorList>
    </citation>
    <scope>NUCLEOTIDE SEQUENCE [LARGE SCALE GENOMIC DNA]</scope>
    <source>
        <strain evidence="2">Rf_01</strain>
        <tissue evidence="2">Aerial parts of the thallus</tissue>
    </source>
</reference>
<name>A0ABD1XKA0_9MARC</name>
<dbReference type="AlphaFoldDB" id="A0ABD1XKA0"/>
<gene>
    <name evidence="2" type="ORF">R1flu_027935</name>
</gene>
<proteinExistence type="predicted"/>
<dbReference type="EMBL" id="JBHFFA010000008">
    <property type="protein sequence ID" value="KAL2609362.1"/>
    <property type="molecule type" value="Genomic_DNA"/>
</dbReference>
<comment type="caution">
    <text evidence="2">The sequence shown here is derived from an EMBL/GenBank/DDBJ whole genome shotgun (WGS) entry which is preliminary data.</text>
</comment>
<evidence type="ECO:0000313" key="2">
    <source>
        <dbReference type="EMBL" id="KAL2609362.1"/>
    </source>
</evidence>
<protein>
    <submittedName>
        <fullName evidence="2">Uncharacterized protein</fullName>
    </submittedName>
</protein>
<sequence length="119" mass="12993">MKGVLIASRIDLLLAIENDELHQEQNTNTKLGIVNELRQEMDVKSPCGNEDAGSLSGDPPEDEQEGMPIMPPLEIFVQLGNEPVKLRNCIPIANGAPLGHSRVEVFQEKAQLPLPTATK</sequence>
<dbReference type="Proteomes" id="UP001605036">
    <property type="component" value="Unassembled WGS sequence"/>
</dbReference>
<keyword evidence="3" id="KW-1185">Reference proteome</keyword>
<evidence type="ECO:0000313" key="3">
    <source>
        <dbReference type="Proteomes" id="UP001605036"/>
    </source>
</evidence>